<keyword evidence="2 4" id="KW-0012">Acyltransferase</keyword>
<name>A0ABW0G4D8_9PROT</name>
<dbReference type="EC" id="2.3.1.-" evidence="4"/>
<keyword evidence="1 4" id="KW-0808">Transferase</keyword>
<keyword evidence="5" id="KW-1185">Reference proteome</keyword>
<dbReference type="Pfam" id="PF00583">
    <property type="entry name" value="Acetyltransf_1"/>
    <property type="match status" value="1"/>
</dbReference>
<sequence length="162" mass="17378">MSNPTTGKPAGAHLRIVPVGAGDAALLADLFARIQADPAAARFHPHPFTADEAAKRAAYQGLDLYAVMAIGDEPVGYGMLRGWDDGYAVPSLGIYIVEEHRGSGAGRALMDYLHLAAKLRGAPAIRLKVYQDNERARRLYEALGYGFASESEHGQLVGRLAF</sequence>
<dbReference type="CDD" id="cd04301">
    <property type="entry name" value="NAT_SF"/>
    <property type="match status" value="1"/>
</dbReference>
<dbReference type="SUPFAM" id="SSF55729">
    <property type="entry name" value="Acyl-CoA N-acyltransferases (Nat)"/>
    <property type="match status" value="1"/>
</dbReference>
<dbReference type="EMBL" id="JBHSLC010000017">
    <property type="protein sequence ID" value="MFC5355646.1"/>
    <property type="molecule type" value="Genomic_DNA"/>
</dbReference>
<evidence type="ECO:0000313" key="5">
    <source>
        <dbReference type="Proteomes" id="UP001596166"/>
    </source>
</evidence>
<comment type="caution">
    <text evidence="4">The sequence shown here is derived from an EMBL/GenBank/DDBJ whole genome shotgun (WGS) entry which is preliminary data.</text>
</comment>
<dbReference type="Proteomes" id="UP001596166">
    <property type="component" value="Unassembled WGS sequence"/>
</dbReference>
<accession>A0ABW0G4D8</accession>
<dbReference type="PANTHER" id="PTHR43877:SF2">
    <property type="entry name" value="AMINOALKYLPHOSPHONATE N-ACETYLTRANSFERASE-RELATED"/>
    <property type="match status" value="1"/>
</dbReference>
<dbReference type="PROSITE" id="PS51186">
    <property type="entry name" value="GNAT"/>
    <property type="match status" value="1"/>
</dbReference>
<evidence type="ECO:0000256" key="2">
    <source>
        <dbReference type="ARBA" id="ARBA00023315"/>
    </source>
</evidence>
<gene>
    <name evidence="4" type="ORF">ACFPMG_11570</name>
</gene>
<reference evidence="5" key="1">
    <citation type="journal article" date="2019" name="Int. J. Syst. Evol. Microbiol.">
        <title>The Global Catalogue of Microorganisms (GCM) 10K type strain sequencing project: providing services to taxonomists for standard genome sequencing and annotation.</title>
        <authorList>
            <consortium name="The Broad Institute Genomics Platform"/>
            <consortium name="The Broad Institute Genome Sequencing Center for Infectious Disease"/>
            <person name="Wu L."/>
            <person name="Ma J."/>
        </authorList>
    </citation>
    <scope>NUCLEOTIDE SEQUENCE [LARGE SCALE GENOMIC DNA]</scope>
    <source>
        <strain evidence="5">CCUG 58760</strain>
    </source>
</reference>
<dbReference type="GO" id="GO:0016746">
    <property type="term" value="F:acyltransferase activity"/>
    <property type="evidence" value="ECO:0007669"/>
    <property type="project" value="UniProtKB-KW"/>
</dbReference>
<organism evidence="4 5">
    <name type="scientific">Azospirillum himalayense</name>
    <dbReference type="NCBI Taxonomy" id="654847"/>
    <lineage>
        <taxon>Bacteria</taxon>
        <taxon>Pseudomonadati</taxon>
        <taxon>Pseudomonadota</taxon>
        <taxon>Alphaproteobacteria</taxon>
        <taxon>Rhodospirillales</taxon>
        <taxon>Azospirillaceae</taxon>
        <taxon>Azospirillum</taxon>
    </lineage>
</organism>
<feature type="domain" description="N-acetyltransferase" evidence="3">
    <location>
        <begin position="14"/>
        <end position="162"/>
    </location>
</feature>
<evidence type="ECO:0000256" key="1">
    <source>
        <dbReference type="ARBA" id="ARBA00022679"/>
    </source>
</evidence>
<evidence type="ECO:0000259" key="3">
    <source>
        <dbReference type="PROSITE" id="PS51186"/>
    </source>
</evidence>
<dbReference type="PANTHER" id="PTHR43877">
    <property type="entry name" value="AMINOALKYLPHOSPHONATE N-ACETYLTRANSFERASE-RELATED-RELATED"/>
    <property type="match status" value="1"/>
</dbReference>
<proteinExistence type="predicted"/>
<dbReference type="InterPro" id="IPR000182">
    <property type="entry name" value="GNAT_dom"/>
</dbReference>
<evidence type="ECO:0000313" key="4">
    <source>
        <dbReference type="EMBL" id="MFC5355646.1"/>
    </source>
</evidence>
<dbReference type="Gene3D" id="3.40.630.30">
    <property type="match status" value="1"/>
</dbReference>
<dbReference type="RefSeq" id="WP_376995279.1">
    <property type="nucleotide sequence ID" value="NZ_JBHSLC010000017.1"/>
</dbReference>
<protein>
    <submittedName>
        <fullName evidence="4">GNAT family N-acetyltransferase</fullName>
        <ecNumber evidence="4">2.3.1.-</ecNumber>
    </submittedName>
</protein>
<dbReference type="InterPro" id="IPR050832">
    <property type="entry name" value="Bact_Acetyltransf"/>
</dbReference>
<dbReference type="InterPro" id="IPR016181">
    <property type="entry name" value="Acyl_CoA_acyltransferase"/>
</dbReference>